<organism evidence="1">
    <name type="scientific">Rhodococcus sp. B2</name>
    <dbReference type="NCBI Taxonomy" id="1185468"/>
    <lineage>
        <taxon>Bacteria</taxon>
        <taxon>Bacillati</taxon>
        <taxon>Actinomycetota</taxon>
        <taxon>Actinomycetes</taxon>
        <taxon>Mycobacteriales</taxon>
        <taxon>Nocardiaceae</taxon>
        <taxon>Rhodococcus</taxon>
    </lineage>
</organism>
<reference evidence="1" key="1">
    <citation type="submission" date="2020-12" db="EMBL/GenBank/DDBJ databases">
        <authorList>
            <person name="Liu H."/>
        </authorList>
    </citation>
    <scope>NUCLEOTIDE SEQUENCE</scope>
    <source>
        <strain evidence="1">B2</strain>
    </source>
</reference>
<sequence>MVEDLADHFLGNVVVDQPGAEGVPELVRGHVDGCAAFVADAAVGDPLLQRRGDDRSADDMCAVGVVSCAGEQDRACRVVVADVCDLNVDGGGQLIRDRYQCFAIHLVVVVAQIRSRLVIADETVLRQMQGIVNAQSGLHQ</sequence>
<proteinExistence type="predicted"/>
<protein>
    <submittedName>
        <fullName evidence="1">Aldehyde dehydrogenase</fullName>
    </submittedName>
</protein>
<dbReference type="AlphaFoldDB" id="A0A8A6W5Y2"/>
<dbReference type="EMBL" id="MW378985">
    <property type="protein sequence ID" value="QTK22462.1"/>
    <property type="molecule type" value="Genomic_DNA"/>
</dbReference>
<evidence type="ECO:0000313" key="1">
    <source>
        <dbReference type="EMBL" id="QTK22462.1"/>
    </source>
</evidence>
<name>A0A8A6W5Y2_9NOCA</name>
<accession>A0A8A6W5Y2</accession>
<reference evidence="1" key="2">
    <citation type="journal article" name="Microb. Cell Fact.">
        <title>A bifunctional enzyme belonging to cytochrome P450 family involved in the O-dealkylation and N-dealkoxymethylation toward chloroacetanilide herbicides in Rhodococcus sp. B2.</title>
        <authorList>
            <person name="Liu H.M."/>
            <person name="Yuan M."/>
            <person name="Liu A.M."/>
            <person name="Ren L."/>
            <person name="Zhu G.P."/>
            <person name="Sun L.N."/>
        </authorList>
    </citation>
    <scope>NUCLEOTIDE SEQUENCE</scope>
    <source>
        <strain evidence="1">B2</strain>
    </source>
</reference>